<dbReference type="InterPro" id="IPR016177">
    <property type="entry name" value="DNA-bd_dom_sf"/>
</dbReference>
<evidence type="ECO:0000256" key="1">
    <source>
        <dbReference type="ARBA" id="ARBA00004123"/>
    </source>
</evidence>
<evidence type="ECO:0000256" key="6">
    <source>
        <dbReference type="SAM" id="MobiDB-lite"/>
    </source>
</evidence>
<dbReference type="SUPFAM" id="SSF54171">
    <property type="entry name" value="DNA-binding domain"/>
    <property type="match status" value="1"/>
</dbReference>
<dbReference type="InterPro" id="IPR036955">
    <property type="entry name" value="AP2/ERF_dom_sf"/>
</dbReference>
<dbReference type="OrthoDB" id="515900at2759"/>
<accession>A0A2R5H2P2</accession>
<proteinExistence type="predicted"/>
<reference evidence="8 9" key="1">
    <citation type="submission" date="2017-12" db="EMBL/GenBank/DDBJ databases">
        <title>Sequencing, de novo assembly and annotation of complete genome of a new Thraustochytrid species, strain FCC1311.</title>
        <authorList>
            <person name="Sedici K."/>
            <person name="Godart F."/>
            <person name="Aiese Cigliano R."/>
            <person name="Sanseverino W."/>
            <person name="Barakat M."/>
            <person name="Ortet P."/>
            <person name="Marechal E."/>
            <person name="Cagnac O."/>
            <person name="Amato A."/>
        </authorList>
    </citation>
    <scope>NUCLEOTIDE SEQUENCE [LARGE SCALE GENOMIC DNA]</scope>
</reference>
<keyword evidence="5" id="KW-0539">Nucleus</keyword>
<dbReference type="InterPro" id="IPR001471">
    <property type="entry name" value="AP2/ERF_dom"/>
</dbReference>
<keyword evidence="9" id="KW-1185">Reference proteome</keyword>
<comment type="caution">
    <text evidence="8">The sequence shown here is derived from an EMBL/GenBank/DDBJ whole genome shotgun (WGS) entry which is preliminary data.</text>
</comment>
<evidence type="ECO:0000256" key="4">
    <source>
        <dbReference type="ARBA" id="ARBA00023163"/>
    </source>
</evidence>
<dbReference type="EMBL" id="BEYU01000305">
    <property type="protein sequence ID" value="GBG35111.1"/>
    <property type="molecule type" value="Genomic_DNA"/>
</dbReference>
<evidence type="ECO:0000256" key="5">
    <source>
        <dbReference type="ARBA" id="ARBA00023242"/>
    </source>
</evidence>
<feature type="compositionally biased region" description="Polar residues" evidence="6">
    <location>
        <begin position="173"/>
        <end position="188"/>
    </location>
</feature>
<keyword evidence="3" id="KW-0238">DNA-binding</keyword>
<gene>
    <name evidence="8" type="ORF">FCC1311_113342</name>
</gene>
<dbReference type="GO" id="GO:0003700">
    <property type="term" value="F:DNA-binding transcription factor activity"/>
    <property type="evidence" value="ECO:0007669"/>
    <property type="project" value="InterPro"/>
</dbReference>
<evidence type="ECO:0000256" key="3">
    <source>
        <dbReference type="ARBA" id="ARBA00023125"/>
    </source>
</evidence>
<keyword evidence="2" id="KW-0805">Transcription regulation</keyword>
<evidence type="ECO:0000313" key="9">
    <source>
        <dbReference type="Proteomes" id="UP000241890"/>
    </source>
</evidence>
<keyword evidence="4" id="KW-0804">Transcription</keyword>
<organism evidence="8 9">
    <name type="scientific">Hondaea fermentalgiana</name>
    <dbReference type="NCBI Taxonomy" id="2315210"/>
    <lineage>
        <taxon>Eukaryota</taxon>
        <taxon>Sar</taxon>
        <taxon>Stramenopiles</taxon>
        <taxon>Bigyra</taxon>
        <taxon>Labyrinthulomycetes</taxon>
        <taxon>Thraustochytrida</taxon>
        <taxon>Thraustochytriidae</taxon>
        <taxon>Hondaea</taxon>
    </lineage>
</organism>
<dbReference type="PROSITE" id="PS51032">
    <property type="entry name" value="AP2_ERF"/>
    <property type="match status" value="1"/>
</dbReference>
<evidence type="ECO:0000256" key="2">
    <source>
        <dbReference type="ARBA" id="ARBA00023015"/>
    </source>
</evidence>
<name>A0A2R5H2P2_9STRA</name>
<feature type="domain" description="AP2/ERF" evidence="7">
    <location>
        <begin position="229"/>
        <end position="281"/>
    </location>
</feature>
<feature type="region of interest" description="Disordered" evidence="6">
    <location>
        <begin position="170"/>
        <end position="191"/>
    </location>
</feature>
<dbReference type="AlphaFoldDB" id="A0A2R5H2P2"/>
<dbReference type="GO" id="GO:0005634">
    <property type="term" value="C:nucleus"/>
    <property type="evidence" value="ECO:0007669"/>
    <property type="project" value="UniProtKB-SubCell"/>
</dbReference>
<dbReference type="GO" id="GO:0003677">
    <property type="term" value="F:DNA binding"/>
    <property type="evidence" value="ECO:0007669"/>
    <property type="project" value="UniProtKB-KW"/>
</dbReference>
<protein>
    <recommendedName>
        <fullName evidence="7">AP2/ERF domain-containing protein</fullName>
    </recommendedName>
</protein>
<dbReference type="Gene3D" id="3.30.730.10">
    <property type="entry name" value="AP2/ERF domain"/>
    <property type="match status" value="1"/>
</dbReference>
<dbReference type="InParanoid" id="A0A2R5H2P2"/>
<evidence type="ECO:0000313" key="8">
    <source>
        <dbReference type="EMBL" id="GBG35111.1"/>
    </source>
</evidence>
<dbReference type="Proteomes" id="UP000241890">
    <property type="component" value="Unassembled WGS sequence"/>
</dbReference>
<sequence length="281" mass="32090">MEFAAAPWPSYEERWSHAPVAANSYLVSAAPESIPAQHLHQPQHQQHQSHQPVLTVTDEDLSIDLDYDNLFEDPASRFQCKQEPETEFAQTSLMSYGEPVHHQINEPSPIVHHQEAHHHQQQQHEINALPTDYHQFHEYPAAPVPMQSQEPYIVPRSPREVCAQPVSFKMSPEMSTRQTATASKTSKNAVRKNCMRPRTKRGKGTSSKITVLAPNGCELSTRNQKLTSPFKGVCWYKRTKKWVVQVKIRGYRQHVGYFDDEVKAAEAYKAALAKIQHQNLI</sequence>
<comment type="subcellular location">
    <subcellularLocation>
        <location evidence="1">Nucleus</location>
    </subcellularLocation>
</comment>
<evidence type="ECO:0000259" key="7">
    <source>
        <dbReference type="PROSITE" id="PS51032"/>
    </source>
</evidence>